<feature type="region of interest" description="Disordered" evidence="1">
    <location>
        <begin position="572"/>
        <end position="591"/>
    </location>
</feature>
<organism evidence="2 3">
    <name type="scientific">Jiella endophytica</name>
    <dbReference type="NCBI Taxonomy" id="2558362"/>
    <lineage>
        <taxon>Bacteria</taxon>
        <taxon>Pseudomonadati</taxon>
        <taxon>Pseudomonadota</taxon>
        <taxon>Alphaproteobacteria</taxon>
        <taxon>Hyphomicrobiales</taxon>
        <taxon>Aurantimonadaceae</taxon>
        <taxon>Jiella</taxon>
    </lineage>
</organism>
<dbReference type="GO" id="GO:0005886">
    <property type="term" value="C:plasma membrane"/>
    <property type="evidence" value="ECO:0007669"/>
    <property type="project" value="TreeGrafter"/>
</dbReference>
<evidence type="ECO:0000313" key="2">
    <source>
        <dbReference type="EMBL" id="TFF19892.1"/>
    </source>
</evidence>
<dbReference type="PANTHER" id="PTHR30441:SF4">
    <property type="entry name" value="PROTEIN ASMA"/>
    <property type="match status" value="1"/>
</dbReference>
<evidence type="ECO:0000313" key="3">
    <source>
        <dbReference type="Proteomes" id="UP000298179"/>
    </source>
</evidence>
<dbReference type="EMBL" id="SOZD01000006">
    <property type="protein sequence ID" value="TFF19892.1"/>
    <property type="molecule type" value="Genomic_DNA"/>
</dbReference>
<reference evidence="2 3" key="1">
    <citation type="submission" date="2019-03" db="EMBL/GenBank/DDBJ databases">
        <title>Jiella endophytica sp. nov., a novel endophytic bacterium isolated from root of Ficus microcarpa Linn. f.</title>
        <authorList>
            <person name="Tuo L."/>
        </authorList>
    </citation>
    <scope>NUCLEOTIDE SEQUENCE [LARGE SCALE GENOMIC DNA]</scope>
    <source>
        <strain evidence="2 3">CBS5Q-3</strain>
    </source>
</reference>
<dbReference type="GO" id="GO:0090313">
    <property type="term" value="P:regulation of protein targeting to membrane"/>
    <property type="evidence" value="ECO:0007669"/>
    <property type="project" value="TreeGrafter"/>
</dbReference>
<dbReference type="PANTHER" id="PTHR30441">
    <property type="entry name" value="DUF748 DOMAIN-CONTAINING PROTEIN"/>
    <property type="match status" value="1"/>
</dbReference>
<dbReference type="OrthoDB" id="225437at2"/>
<protein>
    <submittedName>
        <fullName evidence="2">Uncharacterized protein</fullName>
    </submittedName>
</protein>
<sequence>MRRRWLTVALAAVVTLVVVFAAILPGLALGSDTARALVVDRLEALTGRHVSIDGRIEFSVLPRARLSLEHVRLGDDDATIDNLVANFSLFDVIAGDGDISRLVLVRPEWRVAGDTAEASAIAAGTGNGLLNGVHTLLSRMDGIRAVEIRDGLFRPAGPGFAGPRGISNANIQIAQSASTDTLSLSGGFVWNGQPSTVDLEINADAPLKNGGNSNVDVSIDSPALAANFSGTVHLDDFREAHGRLSISAQSFTRAIEWLFAPGIRVPELGVVDLAGDLFLEGDSAELREASLRLGASEGRGAMEARLDGDLPVVGGTLAFNDLNLTPIARSIAPYPRNALDFERPLAIDFAKAMQMEIRLSASELMLGSVPFQDVAAVVSVGGGIAKLDVGDAAMFGGRGQAAITVDGRNGEPTVEGWISASGLDTASMMQDLAIGSISLTGRSSVRAKLDAPASNWRAVLTGLRIEANFDARNGQIAGFDPRVFAEPGARPLVAGTGSGSIPFTTLDAKMAVAGTDLDLDKVTIRNDAGLLTASGRYFAKTNEVDVTGDFEAGEAQVAEASGVSPQAQRVGFKMKGEWPNPNVTTAPSLSQ</sequence>
<comment type="caution">
    <text evidence="2">The sequence shown here is derived from an EMBL/GenBank/DDBJ whole genome shotgun (WGS) entry which is preliminary data.</text>
</comment>
<gene>
    <name evidence="2" type="ORF">E3C22_19735</name>
</gene>
<accession>A0A4Y8RDT1</accession>
<evidence type="ECO:0000256" key="1">
    <source>
        <dbReference type="SAM" id="MobiDB-lite"/>
    </source>
</evidence>
<dbReference type="AlphaFoldDB" id="A0A4Y8RDT1"/>
<keyword evidence="3" id="KW-1185">Reference proteome</keyword>
<proteinExistence type="predicted"/>
<dbReference type="Proteomes" id="UP000298179">
    <property type="component" value="Unassembled WGS sequence"/>
</dbReference>
<dbReference type="InterPro" id="IPR052894">
    <property type="entry name" value="AsmA-related"/>
</dbReference>
<feature type="compositionally biased region" description="Polar residues" evidence="1">
    <location>
        <begin position="581"/>
        <end position="591"/>
    </location>
</feature>
<dbReference type="RefSeq" id="WP_134763573.1">
    <property type="nucleotide sequence ID" value="NZ_SOZD01000006.1"/>
</dbReference>
<name>A0A4Y8RDT1_9HYPH</name>